<keyword evidence="2" id="KW-1185">Reference proteome</keyword>
<evidence type="ECO:0000313" key="1">
    <source>
        <dbReference type="EMBL" id="ADM12000.1"/>
    </source>
</evidence>
<name>E0S8K6_ENCIT</name>
<sequence>MERIRLPLKRHKIEQEGKGWRGREQKKVDLKRFVEMFVNQALKEMKEALGKFHSISEIVCRRELSVFFKQKAADFECLFLLISGVEYLKEANSNRHRMEKIKDVDGEYVMMADRLAHLFGSFKSMIVPKSDVFTSLQTVYNSSYLLPSLVGDSTEHEVASFEEINRITRMYLDKEDLSVYDSVVIDRGITVLSTRFFSFSLALCGEISRPEWKLINVRGDNEVFNRHLLFGMPHQIDKISRFLRVYEAHTKARDIFLMVKRSSERIELSIKGHYKRFEVSFHVFKMAVHVECSDINGKLFIEEDVFPSGKNVVESFESRVSEYLCRDGRNASFSFEKGFVALGDEEIQTFRSFTDLDVFLERKKENSSFYSFFEERFPCYRNHRTNMFGDRNVFIIENGLFVCIRLVRFVDSHMEIKVIVGSCELVDFPSYTEVIMEEDDRGEIVGIINGGKVKQSTIKTESLCKYFEKGMELLFLSYRLLPMINGKISVGEQILLNHRVKNTQIDIYIEKREEKFIVTTSRFGARTATTSGDVHNCVAFALLLMDIFTSSKDSELLNVISIDLFKGTTLRISGLPVSLKLDCSKSLKASPLAVNCGLRNSSILGALGLLYCFHGFFSNGLVPTASTPTSLIFVFRHLFKGHVKVKMVDRTKYMVSLNGGRIKDALGGFGREISSMDTSFPRKLSSFYFKEKIGLISDVARKSYKITASESEVSISTACGNFKIYIEDCRCKFQICSINTVEPSDQFIEAISEYFGEAMSEGRDIPSCIKLLDSSEELKRLFENIESKRKGNYSN</sequence>
<dbReference type="EMBL" id="CP001949">
    <property type="protein sequence ID" value="ADM12000.1"/>
    <property type="molecule type" value="Genomic_DNA"/>
</dbReference>
<dbReference type="GeneID" id="9698186"/>
<dbReference type="OrthoDB" id="2191774at2759"/>
<gene>
    <name evidence="1" type="ORF">Eint_080660</name>
</gene>
<protein>
    <submittedName>
        <fullName evidence="1">Uncharacterized protein</fullName>
    </submittedName>
</protein>
<dbReference type="RefSeq" id="XP_003073360.1">
    <property type="nucleotide sequence ID" value="XM_003073314.1"/>
</dbReference>
<dbReference type="AlphaFoldDB" id="E0S8K6"/>
<dbReference type="Proteomes" id="UP000002313">
    <property type="component" value="Chromosome VIII"/>
</dbReference>
<reference evidence="1 2" key="2">
    <citation type="journal article" date="2012" name="Proc. Natl. Acad. Sci. U.S.A.">
        <title>Gain and loss of multiple functionally related, horizontally transferred genes in the reduced genomes of two microsporidian parasites.</title>
        <authorList>
            <person name="Pombert J.-F."/>
            <person name="Selman M."/>
            <person name="Burki F."/>
            <person name="Bardell F.T."/>
            <person name="Farinelli L."/>
            <person name="Solter L.F."/>
            <person name="Whitman D.W."/>
            <person name="Weiss L.M."/>
            <person name="Corradi N."/>
            <person name="Keeling P.J."/>
        </authorList>
    </citation>
    <scope>NUCLEOTIDE SEQUENCE [LARGE SCALE GENOMIC DNA]</scope>
    <source>
        <strain evidence="1 2">ATCC 50506</strain>
    </source>
</reference>
<proteinExistence type="predicted"/>
<accession>E0S8K6</accession>
<organism evidence="1 2">
    <name type="scientific">Encephalitozoon intestinalis (strain ATCC 50506)</name>
    <name type="common">Microsporidian parasite</name>
    <name type="synonym">Septata intestinalis</name>
    <dbReference type="NCBI Taxonomy" id="876142"/>
    <lineage>
        <taxon>Eukaryota</taxon>
        <taxon>Fungi</taxon>
        <taxon>Fungi incertae sedis</taxon>
        <taxon>Microsporidia</taxon>
        <taxon>Unikaryonidae</taxon>
        <taxon>Encephalitozoon</taxon>
    </lineage>
</organism>
<reference evidence="1 2" key="1">
    <citation type="journal article" date="2010" name="Nat. Commun.">
        <title>The complete sequence of the smallest known nuclear genome from the microsporidian Encephalitozoon intestinalis.</title>
        <authorList>
            <person name="Corradi N."/>
            <person name="Pombert J.-F."/>
            <person name="Farinelli L."/>
            <person name="Didier E.S."/>
            <person name="Keeling P.J."/>
        </authorList>
    </citation>
    <scope>NUCLEOTIDE SEQUENCE [LARGE SCALE GENOMIC DNA]</scope>
    <source>
        <strain evidence="1 2">ATCC 50506</strain>
    </source>
</reference>
<evidence type="ECO:0000313" key="2">
    <source>
        <dbReference type="Proteomes" id="UP000002313"/>
    </source>
</evidence>
<dbReference type="KEGG" id="ein:Eint_080660"/>
<dbReference type="VEuPathDB" id="MicrosporidiaDB:Eint_080660"/>
<dbReference type="HOGENOM" id="CLU_353369_0_0_1"/>